<reference evidence="2" key="1">
    <citation type="journal article" date="2021" name="Genome Biol. Evol.">
        <title>A High-Quality Reference Genome for a Parasitic Bivalve with Doubly Uniparental Inheritance (Bivalvia: Unionida).</title>
        <authorList>
            <person name="Smith C.H."/>
        </authorList>
    </citation>
    <scope>NUCLEOTIDE SEQUENCE</scope>
    <source>
        <strain evidence="2">CHS0354</strain>
    </source>
</reference>
<reference evidence="2" key="3">
    <citation type="submission" date="2023-05" db="EMBL/GenBank/DDBJ databases">
        <authorList>
            <person name="Smith C.H."/>
        </authorList>
    </citation>
    <scope>NUCLEOTIDE SEQUENCE</scope>
    <source>
        <strain evidence="2">CHS0354</strain>
        <tissue evidence="2">Mantle</tissue>
    </source>
</reference>
<evidence type="ECO:0000256" key="1">
    <source>
        <dbReference type="SAM" id="SignalP"/>
    </source>
</evidence>
<dbReference type="InterPro" id="IPR029058">
    <property type="entry name" value="AB_hydrolase_fold"/>
</dbReference>
<comment type="caution">
    <text evidence="2">The sequence shown here is derived from an EMBL/GenBank/DDBJ whole genome shotgun (WGS) entry which is preliminary data.</text>
</comment>
<dbReference type="GO" id="GO:0070008">
    <property type="term" value="F:serine-type exopeptidase activity"/>
    <property type="evidence" value="ECO:0007669"/>
    <property type="project" value="InterPro"/>
</dbReference>
<gene>
    <name evidence="2" type="ORF">CHS0354_034975</name>
</gene>
<dbReference type="GO" id="GO:0006508">
    <property type="term" value="P:proteolysis"/>
    <property type="evidence" value="ECO:0007669"/>
    <property type="project" value="InterPro"/>
</dbReference>
<evidence type="ECO:0000313" key="2">
    <source>
        <dbReference type="EMBL" id="KAK3589953.1"/>
    </source>
</evidence>
<keyword evidence="3" id="KW-1185">Reference proteome</keyword>
<name>A0AAE0SE00_9BIVA</name>
<organism evidence="2 3">
    <name type="scientific">Potamilus streckersoni</name>
    <dbReference type="NCBI Taxonomy" id="2493646"/>
    <lineage>
        <taxon>Eukaryota</taxon>
        <taxon>Metazoa</taxon>
        <taxon>Spiralia</taxon>
        <taxon>Lophotrochozoa</taxon>
        <taxon>Mollusca</taxon>
        <taxon>Bivalvia</taxon>
        <taxon>Autobranchia</taxon>
        <taxon>Heteroconchia</taxon>
        <taxon>Palaeoheterodonta</taxon>
        <taxon>Unionida</taxon>
        <taxon>Unionoidea</taxon>
        <taxon>Unionidae</taxon>
        <taxon>Ambleminae</taxon>
        <taxon>Lampsilini</taxon>
        <taxon>Potamilus</taxon>
    </lineage>
</organism>
<dbReference type="EMBL" id="JAEAOA010002053">
    <property type="protein sequence ID" value="KAK3589953.1"/>
    <property type="molecule type" value="Genomic_DNA"/>
</dbReference>
<dbReference type="Pfam" id="PF05577">
    <property type="entry name" value="Peptidase_S28"/>
    <property type="match status" value="1"/>
</dbReference>
<proteinExistence type="predicted"/>
<feature type="signal peptide" evidence="1">
    <location>
        <begin position="1"/>
        <end position="21"/>
    </location>
</feature>
<sequence>MATTGHLQICLLFTLLSSCGTLGWIPVIFRGSPTGGMVGPPQPSGPGNASVPVELWFDLQLVNHFNAADQRMWSQRYFINGDRYEPGGPIFLMLSGEAEADPALVTLWRLDRVRQNPPRLSYNFGASILWKESTFGVAI</sequence>
<evidence type="ECO:0000313" key="3">
    <source>
        <dbReference type="Proteomes" id="UP001195483"/>
    </source>
</evidence>
<dbReference type="AlphaFoldDB" id="A0AAE0SE00"/>
<protein>
    <submittedName>
        <fullName evidence="2">Uncharacterized protein</fullName>
    </submittedName>
</protein>
<accession>A0AAE0SE00</accession>
<keyword evidence="1" id="KW-0732">Signal</keyword>
<dbReference type="InterPro" id="IPR008758">
    <property type="entry name" value="Peptidase_S28"/>
</dbReference>
<feature type="chain" id="PRO_5042193426" evidence="1">
    <location>
        <begin position="22"/>
        <end position="139"/>
    </location>
</feature>
<dbReference type="Proteomes" id="UP001195483">
    <property type="component" value="Unassembled WGS sequence"/>
</dbReference>
<dbReference type="Gene3D" id="3.40.50.1820">
    <property type="entry name" value="alpha/beta hydrolase"/>
    <property type="match status" value="1"/>
</dbReference>
<reference evidence="2" key="2">
    <citation type="journal article" date="2021" name="Genome Biol. Evol.">
        <title>Developing a high-quality reference genome for a parasitic bivalve with doubly uniparental inheritance (Bivalvia: Unionida).</title>
        <authorList>
            <person name="Smith C.H."/>
        </authorList>
    </citation>
    <scope>NUCLEOTIDE SEQUENCE</scope>
    <source>
        <strain evidence="2">CHS0354</strain>
        <tissue evidence="2">Mantle</tissue>
    </source>
</reference>